<dbReference type="Gramene" id="TraesCS3D03G0057600.1">
    <property type="protein sequence ID" value="TraesCS3D03G0057600.1.CDS1"/>
    <property type="gene ID" value="TraesCS3D03G0057600"/>
</dbReference>
<dbReference type="InterPro" id="IPR027417">
    <property type="entry name" value="P-loop_NTPase"/>
</dbReference>
<reference evidence="1" key="1">
    <citation type="submission" date="2018-08" db="EMBL/GenBank/DDBJ databases">
        <authorList>
            <person name="Rossello M."/>
        </authorList>
    </citation>
    <scope>NUCLEOTIDE SEQUENCE [LARGE SCALE GENOMIC DNA]</scope>
    <source>
        <strain evidence="1">cv. Chinese Spring</strain>
    </source>
</reference>
<dbReference type="Gramene" id="TraesCAD_scaffold_063650_01G000100.1">
    <property type="protein sequence ID" value="TraesCAD_scaffold_063650_01G000100.1"/>
    <property type="gene ID" value="TraesCAD_scaffold_063650_01G000100"/>
</dbReference>
<dbReference type="Proteomes" id="UP000019116">
    <property type="component" value="Chromosome 3D"/>
</dbReference>
<dbReference type="Gramene" id="TraesJUL3D03G01821870.1">
    <property type="protein sequence ID" value="TraesJUL3D03G01821870.1.CDS1"/>
    <property type="gene ID" value="TraesJUL3D03G01821870"/>
</dbReference>
<dbReference type="Gramene" id="TraesJAG3D03G01812530.1">
    <property type="protein sequence ID" value="TraesJAG3D03G01812530.1.CDS1"/>
    <property type="gene ID" value="TraesJAG3D03G01812530"/>
</dbReference>
<dbReference type="EnsemblPlants" id="TraesCS3D02G032100.1">
    <property type="protein sequence ID" value="TraesCS3D02G032100.1.cds1"/>
    <property type="gene ID" value="TraesCS3D02G032100"/>
</dbReference>
<name>A0A3B6GK85_WHEAT</name>
<dbReference type="Gramene" id="TraesARI3D03G01835450.1">
    <property type="protein sequence ID" value="TraesARI3D03G01835450.1.CDS1"/>
    <property type="gene ID" value="TraesARI3D03G01835450"/>
</dbReference>
<reference evidence="1" key="2">
    <citation type="submission" date="2018-10" db="UniProtKB">
        <authorList>
            <consortium name="EnsemblPlants"/>
        </authorList>
    </citation>
    <scope>IDENTIFICATION</scope>
</reference>
<dbReference type="PANTHER" id="PTHR33377:SF18">
    <property type="entry name" value="RX N-TERMINAL DOMAIN-CONTAINING PROTEIN"/>
    <property type="match status" value="1"/>
</dbReference>
<dbReference type="OrthoDB" id="593438at2759"/>
<dbReference type="AlphaFoldDB" id="A0A3B6GK85"/>
<dbReference type="Gramene" id="TraesMAC3D03G01802130.1">
    <property type="protein sequence ID" value="TraesMAC3D03G01802130.1.CDS1"/>
    <property type="gene ID" value="TraesMAC3D03G01802130"/>
</dbReference>
<evidence type="ECO:0000313" key="1">
    <source>
        <dbReference type="EnsemblPlants" id="TraesCS3D02G032100.1.cds1"/>
    </source>
</evidence>
<proteinExistence type="predicted"/>
<dbReference type="Gramene" id="TraesROB_scaffold_005115_01G000300.1">
    <property type="protein sequence ID" value="TraesROB_scaffold_005115_01G000300.1"/>
    <property type="gene ID" value="TraesROB_scaffold_005115_01G000300"/>
</dbReference>
<dbReference type="PANTHER" id="PTHR33377">
    <property type="entry name" value="OS10G0134700 PROTEIN-RELATED"/>
    <property type="match status" value="1"/>
</dbReference>
<sequence length="487" mass="55335">MEAILSAATGDLVSRFFSFLISRYSGLVCSEGKHVDVERLQQLLLRAQMVVEEADGRYITNSGMLLQLKMLARAMYHGYHALDTFKCNQLINKEGSTEVMSTGSFMSYLGTPLKRFRTHAGISDHKVCNKQDLQGALLNLETVISNITEFVILLGGCKPMFRRPYDTYLYVNNFMFGRLTEKQQAINFLLERNHLGSPSVLAIIGGYRVGKKTLVAHVCNDENVRSHFSSILQLSADNFSRIDNERGTSGRALVIVEFLSDVDDGEWEPFYRAVTSTSIESKVIIISRMESLTRYGTVKPIHLSKLSDEEYIYLFKTLAFGSAHSEDYPKLTLLAGEFIKLLDGSFVAAYSVANGLRTNLSLRYWICMFKRYKNVTKKNLSMFGEHIADRFKRNCPVDFTNFLPSPAAPLYLMPPQTEAEVPERRLPKIKIRDIIDNPSVRPKGDFVLVTWESRIPPYNEYSYYVPSCAQSQPKTTMRRKREATISL</sequence>
<organism evidence="1">
    <name type="scientific">Triticum aestivum</name>
    <name type="common">Wheat</name>
    <dbReference type="NCBI Taxonomy" id="4565"/>
    <lineage>
        <taxon>Eukaryota</taxon>
        <taxon>Viridiplantae</taxon>
        <taxon>Streptophyta</taxon>
        <taxon>Embryophyta</taxon>
        <taxon>Tracheophyta</taxon>
        <taxon>Spermatophyta</taxon>
        <taxon>Magnoliopsida</taxon>
        <taxon>Liliopsida</taxon>
        <taxon>Poales</taxon>
        <taxon>Poaceae</taxon>
        <taxon>BOP clade</taxon>
        <taxon>Pooideae</taxon>
        <taxon>Triticodae</taxon>
        <taxon>Triticeae</taxon>
        <taxon>Triticinae</taxon>
        <taxon>Triticum</taxon>
    </lineage>
</organism>
<dbReference type="SUPFAM" id="SSF52540">
    <property type="entry name" value="P-loop containing nucleoside triphosphate hydrolases"/>
    <property type="match status" value="1"/>
</dbReference>
<dbReference type="Gramene" id="TraesNOR3D03G01830330.1">
    <property type="protein sequence ID" value="TraesNOR3D03G01830330.1.CDS1"/>
    <property type="gene ID" value="TraesNOR3D03G01830330"/>
</dbReference>
<dbReference type="Gramene" id="TraesSTA3D03G01799990.1">
    <property type="protein sequence ID" value="TraesSTA3D03G01799990.1.CDS1"/>
    <property type="gene ID" value="TraesSTA3D03G01799990"/>
</dbReference>
<dbReference type="Gramene" id="TraesCLE_scaffold_014154_01G000300.1">
    <property type="protein sequence ID" value="TraesCLE_scaffold_014154_01G000300.1"/>
    <property type="gene ID" value="TraesCLE_scaffold_014154_01G000300"/>
</dbReference>
<dbReference type="OMA" id="HHAVACI"/>
<dbReference type="STRING" id="4565.A0A3B6GK85"/>
<keyword evidence="2" id="KW-1185">Reference proteome</keyword>
<dbReference type="Gramene" id="TraesLAC3D03G01745370.1">
    <property type="protein sequence ID" value="TraesLAC3D03G01745370.1.CDS1"/>
    <property type="gene ID" value="TraesLAC3D03G01745370"/>
</dbReference>
<dbReference type="Gramene" id="TraesPARA_EIv1.0_1056820.1">
    <property type="protein sequence ID" value="TraesPARA_EIv1.0_1056820.1.CDS1"/>
    <property type="gene ID" value="TraesPARA_EIv1.0_1056820"/>
</dbReference>
<dbReference type="Gramene" id="TraesLDM3D03G01801950.1">
    <property type="protein sequence ID" value="TraesLDM3D03G01801950.1.CDS1"/>
    <property type="gene ID" value="TraesLDM3D03G01801950"/>
</dbReference>
<dbReference type="Gramene" id="TraesWEE_scaffold_027367_01G000400.1">
    <property type="protein sequence ID" value="TraesWEE_scaffold_027367_01G000400.1"/>
    <property type="gene ID" value="TraesWEE_scaffold_027367_01G000400"/>
</dbReference>
<evidence type="ECO:0000313" key="2">
    <source>
        <dbReference type="Proteomes" id="UP000019116"/>
    </source>
</evidence>
<protein>
    <submittedName>
        <fullName evidence="1">Uncharacterized protein</fullName>
    </submittedName>
</protein>
<dbReference type="Gramene" id="TraesCS3D02G032100.1">
    <property type="protein sequence ID" value="TraesCS3D02G032100.1.cds1"/>
    <property type="gene ID" value="TraesCS3D02G032100"/>
</dbReference>
<accession>A0A3B6GK85</accession>